<dbReference type="VEuPathDB" id="VectorBase:PPAPM1_005898"/>
<evidence type="ECO:0000259" key="1">
    <source>
        <dbReference type="Pfam" id="PF03067"/>
    </source>
</evidence>
<feature type="domain" description="Chitin-binding type-4" evidence="1">
    <location>
        <begin position="210"/>
        <end position="323"/>
    </location>
</feature>
<dbReference type="VEuPathDB" id="VectorBase:PPAI003032"/>
<dbReference type="Pfam" id="PF03067">
    <property type="entry name" value="LPMO_10"/>
    <property type="match status" value="1"/>
</dbReference>
<dbReference type="Proteomes" id="UP000092462">
    <property type="component" value="Unassembled WGS sequence"/>
</dbReference>
<sequence length="334" mass="36672">YHQNCLKVCKIERAFFPSTDLKCESCLLQWIYVAGNNWGMCENGTGTVGCGPQEQFRACADISIGYGAPSPPLRPVRPGTKTTPKTKMSEATRLPPGAADEPLPEGPKYIGALIAIVSLLLVLCCLAVVYLYHYHGQRIKHLMRWQRTKAPATTAHLTSVESAPIPPPRTKRQGHHGSEIDARESSILTGSNSPPPGARNGGPKLPKWQRNDGKCGICGDAYDTPEPRDNELGGKYGLGVIVRRYNPGSDFLIRIELTASHWGYFEFRLCPDPAGKQDCLDENLLEILSGSPAVLNVDDPSTRFYPRNGSRVYEIRARLPEGKLSHRKGEAPAK</sequence>
<dbReference type="InterPro" id="IPR004302">
    <property type="entry name" value="Cellulose/chitin-bd_N"/>
</dbReference>
<keyword evidence="3" id="KW-1185">Reference proteome</keyword>
<dbReference type="EMBL" id="AJVK01012027">
    <property type="status" value="NOT_ANNOTATED_CDS"/>
    <property type="molecule type" value="Genomic_DNA"/>
</dbReference>
<dbReference type="AlphaFoldDB" id="A0A1B0D6C3"/>
<proteinExistence type="predicted"/>
<protein>
    <recommendedName>
        <fullName evidence="1">Chitin-binding type-4 domain-containing protein</fullName>
    </recommendedName>
</protein>
<evidence type="ECO:0000313" key="2">
    <source>
        <dbReference type="EnsemblMetazoa" id="PPAI003032-PA"/>
    </source>
</evidence>
<name>A0A1B0D6C3_PHLPP</name>
<dbReference type="EnsemblMetazoa" id="PPAI003032-RA">
    <property type="protein sequence ID" value="PPAI003032-PA"/>
    <property type="gene ID" value="PPAI003032"/>
</dbReference>
<evidence type="ECO:0000313" key="3">
    <source>
        <dbReference type="Proteomes" id="UP000092462"/>
    </source>
</evidence>
<accession>A0A1B0D6C3</accession>
<reference evidence="2" key="1">
    <citation type="submission" date="2022-08" db="UniProtKB">
        <authorList>
            <consortium name="EnsemblMetazoa"/>
        </authorList>
    </citation>
    <scope>IDENTIFICATION</scope>
    <source>
        <strain evidence="2">Israel</strain>
    </source>
</reference>
<organism evidence="2 3">
    <name type="scientific">Phlebotomus papatasi</name>
    <name type="common">Sandfly</name>
    <dbReference type="NCBI Taxonomy" id="29031"/>
    <lineage>
        <taxon>Eukaryota</taxon>
        <taxon>Metazoa</taxon>
        <taxon>Ecdysozoa</taxon>
        <taxon>Arthropoda</taxon>
        <taxon>Hexapoda</taxon>
        <taxon>Insecta</taxon>
        <taxon>Pterygota</taxon>
        <taxon>Neoptera</taxon>
        <taxon>Endopterygota</taxon>
        <taxon>Diptera</taxon>
        <taxon>Nematocera</taxon>
        <taxon>Psychodoidea</taxon>
        <taxon>Psychodidae</taxon>
        <taxon>Phlebotomus</taxon>
        <taxon>Phlebotomus</taxon>
    </lineage>
</organism>